<feature type="transmembrane region" description="Helical" evidence="1">
    <location>
        <begin position="187"/>
        <end position="207"/>
    </location>
</feature>
<dbReference type="EMBL" id="JACT01000007">
    <property type="protein sequence ID" value="KMS52136.1"/>
    <property type="molecule type" value="Genomic_DNA"/>
</dbReference>
<dbReference type="RefSeq" id="WP_066609140.1">
    <property type="nucleotide sequence ID" value="NZ_KQ130438.1"/>
</dbReference>
<sequence length="346" mass="36539">MTRAQWLRTHRIIGLVIAPFLLAQALTGAMLLYRGPAARAIDPVGMTSQATGAALSPGDAVARANRVMPGRHVVRLFAPDSDGATWFAQLANEEGRTGYASIDPAGGAVLRAGGLFAFPVEAALQIHYRLMAGKAGMAMVAINALALLTMAASGLAFWWPKRNIAKALTIRWSLAPRQVLRQAHRTVGVVAAAFLVMLAGSGLLLILPELADASAAPSAVAVPAAAVDRSLTLAQSAFPDSALRDLRIDGDRMIVNFRAPERNARAVHRVIVTLSRPHIVGATRAQQNGALWMTVLPIHSGEVAGPAGPALILFIALALAALALSGPILWWQAAAQRRRPVRKTMS</sequence>
<keyword evidence="1" id="KW-1133">Transmembrane helix</keyword>
<dbReference type="PANTHER" id="PTHR34219">
    <property type="entry name" value="IRON-REGULATED INNER MEMBRANE PROTEIN-RELATED"/>
    <property type="match status" value="1"/>
</dbReference>
<keyword evidence="1" id="KW-0472">Membrane</keyword>
<gene>
    <name evidence="2" type="ORF">V473_22290</name>
</gene>
<name>A0A0J7XJE7_9SPHN</name>
<keyword evidence="3" id="KW-1185">Reference proteome</keyword>
<evidence type="ECO:0000313" key="3">
    <source>
        <dbReference type="Proteomes" id="UP000052232"/>
    </source>
</evidence>
<reference evidence="2 3" key="1">
    <citation type="journal article" date="2015" name="G3 (Bethesda)">
        <title>Insights into Ongoing Evolution of the Hexachlorocyclohexane Catabolic Pathway from Comparative Genomics of Ten Sphingomonadaceae Strains.</title>
        <authorList>
            <person name="Pearce S.L."/>
            <person name="Oakeshott J.G."/>
            <person name="Pandey G."/>
        </authorList>
    </citation>
    <scope>NUCLEOTIDE SEQUENCE [LARGE SCALE GENOMIC DNA]</scope>
    <source>
        <strain evidence="2 3">LL01</strain>
    </source>
</reference>
<dbReference type="Pfam" id="PF03929">
    <property type="entry name" value="PepSY_TM"/>
    <property type="match status" value="1"/>
</dbReference>
<dbReference type="STRING" id="1420583.V473_22290"/>
<dbReference type="InterPro" id="IPR005625">
    <property type="entry name" value="PepSY-ass_TM"/>
</dbReference>
<comment type="caution">
    <text evidence="2">The sequence shown here is derived from an EMBL/GenBank/DDBJ whole genome shotgun (WGS) entry which is preliminary data.</text>
</comment>
<dbReference type="AlphaFoldDB" id="A0A0J7XJE7"/>
<protein>
    <submittedName>
        <fullName evidence="2">Uncharacterized protein</fullName>
    </submittedName>
</protein>
<proteinExistence type="predicted"/>
<feature type="transmembrane region" description="Helical" evidence="1">
    <location>
        <begin position="137"/>
        <end position="159"/>
    </location>
</feature>
<feature type="transmembrane region" description="Helical" evidence="1">
    <location>
        <begin position="310"/>
        <end position="333"/>
    </location>
</feature>
<dbReference type="PATRIC" id="fig|1420583.3.peg.4271"/>
<evidence type="ECO:0000313" key="2">
    <source>
        <dbReference type="EMBL" id="KMS52136.1"/>
    </source>
</evidence>
<accession>A0A0J7XJE7</accession>
<dbReference type="Proteomes" id="UP000052232">
    <property type="component" value="Unassembled WGS sequence"/>
</dbReference>
<organism evidence="2 3">
    <name type="scientific">Sphingobium cupriresistens LL01</name>
    <dbReference type="NCBI Taxonomy" id="1420583"/>
    <lineage>
        <taxon>Bacteria</taxon>
        <taxon>Pseudomonadati</taxon>
        <taxon>Pseudomonadota</taxon>
        <taxon>Alphaproteobacteria</taxon>
        <taxon>Sphingomonadales</taxon>
        <taxon>Sphingomonadaceae</taxon>
        <taxon>Sphingobium</taxon>
    </lineage>
</organism>
<evidence type="ECO:0000256" key="1">
    <source>
        <dbReference type="SAM" id="Phobius"/>
    </source>
</evidence>
<keyword evidence="1" id="KW-0812">Transmembrane</keyword>
<feature type="transmembrane region" description="Helical" evidence="1">
    <location>
        <begin position="12"/>
        <end position="33"/>
    </location>
</feature>